<dbReference type="SUPFAM" id="SSF51735">
    <property type="entry name" value="NAD(P)-binding Rossmann-fold domains"/>
    <property type="match status" value="1"/>
</dbReference>
<dbReference type="InterPro" id="IPR050857">
    <property type="entry name" value="D-2-hydroxyacid_DH"/>
</dbReference>
<keyword evidence="2 4" id="KW-0560">Oxidoreductase</keyword>
<dbReference type="Gene3D" id="3.40.50.720">
    <property type="entry name" value="NAD(P)-binding Rossmann-like Domain"/>
    <property type="match status" value="2"/>
</dbReference>
<comment type="similarity">
    <text evidence="1 4">Belongs to the D-isomer specific 2-hydroxyacid dehydrogenase family.</text>
</comment>
<dbReference type="GO" id="GO:0051287">
    <property type="term" value="F:NAD binding"/>
    <property type="evidence" value="ECO:0007669"/>
    <property type="project" value="InterPro"/>
</dbReference>
<feature type="domain" description="D-isomer specific 2-hydroxyacid dehydrogenase NAD-binding" evidence="6">
    <location>
        <begin position="120"/>
        <end position="295"/>
    </location>
</feature>
<dbReference type="InterPro" id="IPR006140">
    <property type="entry name" value="D-isomer_DH_NAD-bd"/>
</dbReference>
<evidence type="ECO:0000259" key="6">
    <source>
        <dbReference type="Pfam" id="PF02826"/>
    </source>
</evidence>
<dbReference type="CDD" id="cd12167">
    <property type="entry name" value="2-Hacid_dh_8"/>
    <property type="match status" value="1"/>
</dbReference>
<dbReference type="PROSITE" id="PS00671">
    <property type="entry name" value="D_2_HYDROXYACID_DH_3"/>
    <property type="match status" value="1"/>
</dbReference>
<dbReference type="PANTHER" id="PTHR42789:SF1">
    <property type="entry name" value="D-ISOMER SPECIFIC 2-HYDROXYACID DEHYDROGENASE FAMILY PROTEIN (AFU_ORTHOLOGUE AFUA_6G10090)"/>
    <property type="match status" value="1"/>
</dbReference>
<evidence type="ECO:0000256" key="2">
    <source>
        <dbReference type="ARBA" id="ARBA00023002"/>
    </source>
</evidence>
<evidence type="ECO:0000313" key="8">
    <source>
        <dbReference type="Proteomes" id="UP000238176"/>
    </source>
</evidence>
<evidence type="ECO:0000259" key="5">
    <source>
        <dbReference type="Pfam" id="PF00389"/>
    </source>
</evidence>
<dbReference type="AlphaFoldDB" id="A0A2T0UT04"/>
<dbReference type="InterPro" id="IPR029753">
    <property type="entry name" value="D-isomer_DH_CS"/>
</dbReference>
<evidence type="ECO:0000256" key="3">
    <source>
        <dbReference type="ARBA" id="ARBA00023027"/>
    </source>
</evidence>
<dbReference type="GO" id="GO:0016616">
    <property type="term" value="F:oxidoreductase activity, acting on the CH-OH group of donors, NAD or NADP as acceptor"/>
    <property type="evidence" value="ECO:0007669"/>
    <property type="project" value="InterPro"/>
</dbReference>
<dbReference type="PANTHER" id="PTHR42789">
    <property type="entry name" value="D-ISOMER SPECIFIC 2-HYDROXYACID DEHYDROGENASE FAMILY PROTEIN (AFU_ORTHOLOGUE AFUA_6G10090)"/>
    <property type="match status" value="1"/>
</dbReference>
<dbReference type="InterPro" id="IPR036291">
    <property type="entry name" value="NAD(P)-bd_dom_sf"/>
</dbReference>
<dbReference type="Proteomes" id="UP000238176">
    <property type="component" value="Unassembled WGS sequence"/>
</dbReference>
<protein>
    <submittedName>
        <fullName evidence="7">Phosphoglycerate dehydrogenase-like enzyme</fullName>
    </submittedName>
</protein>
<dbReference type="Pfam" id="PF00389">
    <property type="entry name" value="2-Hacid_dh"/>
    <property type="match status" value="1"/>
</dbReference>
<keyword evidence="3" id="KW-0520">NAD</keyword>
<reference evidence="7 8" key="1">
    <citation type="submission" date="2018-03" db="EMBL/GenBank/DDBJ databases">
        <title>Genomic Encyclopedia of Type Strains, Phase III (KMG-III): the genomes of soil and plant-associated and newly described type strains.</title>
        <authorList>
            <person name="Whitman W."/>
        </authorList>
    </citation>
    <scope>NUCLEOTIDE SEQUENCE [LARGE SCALE GENOMIC DNA]</scope>
    <source>
        <strain evidence="7 8">CGMCC 4.7067</strain>
    </source>
</reference>
<gene>
    <name evidence="7" type="ORF">B0I28_102592</name>
</gene>
<evidence type="ECO:0000256" key="1">
    <source>
        <dbReference type="ARBA" id="ARBA00005854"/>
    </source>
</evidence>
<organism evidence="7 8">
    <name type="scientific">Glycomyces artemisiae</name>
    <dbReference type="NCBI Taxonomy" id="1076443"/>
    <lineage>
        <taxon>Bacteria</taxon>
        <taxon>Bacillati</taxon>
        <taxon>Actinomycetota</taxon>
        <taxon>Actinomycetes</taxon>
        <taxon>Glycomycetales</taxon>
        <taxon>Glycomycetaceae</taxon>
        <taxon>Glycomyces</taxon>
    </lineage>
</organism>
<dbReference type="SUPFAM" id="SSF52283">
    <property type="entry name" value="Formate/glycerate dehydrogenase catalytic domain-like"/>
    <property type="match status" value="1"/>
</dbReference>
<name>A0A2T0UT04_9ACTN</name>
<dbReference type="OrthoDB" id="4324715at2"/>
<dbReference type="InterPro" id="IPR006139">
    <property type="entry name" value="D-isomer_2_OHA_DH_cat_dom"/>
</dbReference>
<comment type="caution">
    <text evidence="7">The sequence shown here is derived from an EMBL/GenBank/DDBJ whole genome shotgun (WGS) entry which is preliminary data.</text>
</comment>
<proteinExistence type="inferred from homology"/>
<accession>A0A2T0UT04</accession>
<keyword evidence="8" id="KW-1185">Reference proteome</keyword>
<dbReference type="RefSeq" id="WP_106363137.1">
    <property type="nucleotide sequence ID" value="NZ_PVTJ01000002.1"/>
</dbReference>
<evidence type="ECO:0000313" key="7">
    <source>
        <dbReference type="EMBL" id="PRY60977.1"/>
    </source>
</evidence>
<dbReference type="Pfam" id="PF02826">
    <property type="entry name" value="2-Hacid_dh_C"/>
    <property type="match status" value="1"/>
</dbReference>
<evidence type="ECO:0000256" key="4">
    <source>
        <dbReference type="RuleBase" id="RU003719"/>
    </source>
</evidence>
<dbReference type="EMBL" id="PVTJ01000002">
    <property type="protein sequence ID" value="PRY60977.1"/>
    <property type="molecule type" value="Genomic_DNA"/>
</dbReference>
<dbReference type="PROSITE" id="PS00670">
    <property type="entry name" value="D_2_HYDROXYACID_DH_2"/>
    <property type="match status" value="1"/>
</dbReference>
<sequence>MADRPRALLAMSPEFLPLLFPDPLMRRLRDALDVDPGLVAQDFADPAVQPVWAEAEVLVSSWGVPRLDAEALAKAPRLRAVLHAAGTVKSIVAQEGWERGLAVSSSSGANALPVAEYTLASILMAGKGIFNLREDFRAQRSFTLGYVHPEVGNFGRTIGIVGASKIGRRVIELLRPFDFDVLVADPYLDEAEAAELGAELVDLDSLIAQCDIVSVHAPDLPETAKLISAERLAAMKDGTVVVNTARGRLVDTDALTAEVAAGRLSAVIDVTHPEPLPADSALYDLPNAFVTPHVAGSHGNELSRMGLFMVEEAERWVRGEDLAHRVDPTTLWRQA</sequence>
<feature type="domain" description="D-isomer specific 2-hydroxyacid dehydrogenase catalytic" evidence="5">
    <location>
        <begin position="61"/>
        <end position="326"/>
    </location>
</feature>